<dbReference type="Proteomes" id="UP000054270">
    <property type="component" value="Unassembled WGS sequence"/>
</dbReference>
<proteinExistence type="predicted"/>
<dbReference type="AlphaFoldDB" id="A0A0D2LJ61"/>
<accession>A0A0D2LJ61</accession>
<organism evidence="1 2">
    <name type="scientific">Hypholoma sublateritium (strain FD-334 SS-4)</name>
    <dbReference type="NCBI Taxonomy" id="945553"/>
    <lineage>
        <taxon>Eukaryota</taxon>
        <taxon>Fungi</taxon>
        <taxon>Dikarya</taxon>
        <taxon>Basidiomycota</taxon>
        <taxon>Agaricomycotina</taxon>
        <taxon>Agaricomycetes</taxon>
        <taxon>Agaricomycetidae</taxon>
        <taxon>Agaricales</taxon>
        <taxon>Agaricineae</taxon>
        <taxon>Strophariaceae</taxon>
        <taxon>Hypholoma</taxon>
    </lineage>
</organism>
<dbReference type="EMBL" id="KN817523">
    <property type="protein sequence ID" value="KJA27662.1"/>
    <property type="molecule type" value="Genomic_DNA"/>
</dbReference>
<name>A0A0D2LJ61_HYPSF</name>
<evidence type="ECO:0000313" key="2">
    <source>
        <dbReference type="Proteomes" id="UP000054270"/>
    </source>
</evidence>
<reference evidence="2" key="1">
    <citation type="submission" date="2014-04" db="EMBL/GenBank/DDBJ databases">
        <title>Evolutionary Origins and Diversification of the Mycorrhizal Mutualists.</title>
        <authorList>
            <consortium name="DOE Joint Genome Institute"/>
            <consortium name="Mycorrhizal Genomics Consortium"/>
            <person name="Kohler A."/>
            <person name="Kuo A."/>
            <person name="Nagy L.G."/>
            <person name="Floudas D."/>
            <person name="Copeland A."/>
            <person name="Barry K.W."/>
            <person name="Cichocki N."/>
            <person name="Veneault-Fourrey C."/>
            <person name="LaButti K."/>
            <person name="Lindquist E.A."/>
            <person name="Lipzen A."/>
            <person name="Lundell T."/>
            <person name="Morin E."/>
            <person name="Murat C."/>
            <person name="Riley R."/>
            <person name="Ohm R."/>
            <person name="Sun H."/>
            <person name="Tunlid A."/>
            <person name="Henrissat B."/>
            <person name="Grigoriev I.V."/>
            <person name="Hibbett D.S."/>
            <person name="Martin F."/>
        </authorList>
    </citation>
    <scope>NUCLEOTIDE SEQUENCE [LARGE SCALE GENOMIC DNA]</scope>
    <source>
        <strain evidence="2">FD-334 SS-4</strain>
    </source>
</reference>
<gene>
    <name evidence="1" type="ORF">HYPSUDRAFT_867502</name>
</gene>
<sequence length="232" mass="25819">MMMMMTHGQQWAACARSFLPARTMCFLSCPPSSTHIIPPFTSAFFRSRQQQQVLSAAAQQSAETDKHIHRSSIRTWHSSAPSPAPFLLLPFPLPLPLSLLPSPSPSPFPYPHPRPPTAYTHDFDPRSPFTPCIGTVVYLPGRTTYHVPAPFSEMIYWLPSPLRLKDRAPCSCAFFAFLPQPLIGGHCILPSPTHTTQDCTIQHSKQQHAVAHCIHFSPQKLSRSPVESVATM</sequence>
<keyword evidence="2" id="KW-1185">Reference proteome</keyword>
<evidence type="ECO:0000313" key="1">
    <source>
        <dbReference type="EMBL" id="KJA27662.1"/>
    </source>
</evidence>
<protein>
    <submittedName>
        <fullName evidence="1">Uncharacterized protein</fullName>
    </submittedName>
</protein>